<evidence type="ECO:0000313" key="8">
    <source>
        <dbReference type="EMBL" id="CAD8969852.1"/>
    </source>
</evidence>
<dbReference type="Gene3D" id="3.30.200.20">
    <property type="entry name" value="Phosphorylase Kinase, domain 1"/>
    <property type="match status" value="1"/>
</dbReference>
<evidence type="ECO:0000256" key="2">
    <source>
        <dbReference type="ARBA" id="ARBA00022679"/>
    </source>
</evidence>
<dbReference type="InterPro" id="IPR050117">
    <property type="entry name" value="MAPK"/>
</dbReference>
<feature type="compositionally biased region" description="Basic residues" evidence="6">
    <location>
        <begin position="432"/>
        <end position="442"/>
    </location>
</feature>
<feature type="compositionally biased region" description="Pro residues" evidence="6">
    <location>
        <begin position="414"/>
        <end position="431"/>
    </location>
</feature>
<dbReference type="PROSITE" id="PS00108">
    <property type="entry name" value="PROTEIN_KINASE_ST"/>
    <property type="match status" value="1"/>
</dbReference>
<organism evidence="8">
    <name type="scientific">Hemiselmis andersenii</name>
    <name type="common">Cryptophyte alga</name>
    <dbReference type="NCBI Taxonomy" id="464988"/>
    <lineage>
        <taxon>Eukaryota</taxon>
        <taxon>Cryptophyceae</taxon>
        <taxon>Cryptomonadales</taxon>
        <taxon>Hemiselmidaceae</taxon>
        <taxon>Hemiselmis</taxon>
    </lineage>
</organism>
<dbReference type="GO" id="GO:0005524">
    <property type="term" value="F:ATP binding"/>
    <property type="evidence" value="ECO:0007669"/>
    <property type="project" value="UniProtKB-KW"/>
</dbReference>
<keyword evidence="4" id="KW-0418">Kinase</keyword>
<proteinExistence type="predicted"/>
<dbReference type="PROSITE" id="PS50011">
    <property type="entry name" value="PROTEIN_KINASE_DOM"/>
    <property type="match status" value="1"/>
</dbReference>
<protein>
    <recommendedName>
        <fullName evidence="7">Protein kinase domain-containing protein</fullName>
    </recommendedName>
</protein>
<dbReference type="InterPro" id="IPR008271">
    <property type="entry name" value="Ser/Thr_kinase_AS"/>
</dbReference>
<dbReference type="SUPFAM" id="SSF56112">
    <property type="entry name" value="Protein kinase-like (PK-like)"/>
    <property type="match status" value="1"/>
</dbReference>
<dbReference type="Pfam" id="PF00069">
    <property type="entry name" value="Pkinase"/>
    <property type="match status" value="1"/>
</dbReference>
<sequence>MWVNKDASLPAGPGGGGSLGSQASDERLGATEPEGSPSSSSNSSNPTKRSTSASVQNKEDAKSQTFDLDELYKVKKLMGQGAFGCVVAGEDATTRAKVAIKKVRACTADRTGAKRLLRELRFLRELRGHSNVVSLVDLFVRGSSERQLDCYIVTDLMEADMEQIIKSSQSLSTEHVRCLLYQTLNGLRHMHRHGIVHRDLKPANLVVDSQCRLKICDLGLSRHISDNATMTEAQSCDERFTDYVVTRWYRSPELLLGAARYTSKVDMWAAGCILGEMMMRKPLFPGANTSDMVVKIVGRISPPDEKQLNELTSDEAALVFVRSIPAKKPAFSWLAEACPDADPNAVSMLKMLLEWTPGERLSVEEAMVHPFIFGLNDTSTPPPPPPPKGGGGGGASEARRLTRGLGQQSRREAPPPPQTPPTPPSAAPRPPSRTRRTPRARRSTWTSCTRSRS</sequence>
<feature type="region of interest" description="Disordered" evidence="6">
    <location>
        <begin position="1"/>
        <end position="61"/>
    </location>
</feature>
<evidence type="ECO:0000256" key="3">
    <source>
        <dbReference type="ARBA" id="ARBA00022741"/>
    </source>
</evidence>
<evidence type="ECO:0000256" key="6">
    <source>
        <dbReference type="SAM" id="MobiDB-lite"/>
    </source>
</evidence>
<feature type="domain" description="Protein kinase" evidence="7">
    <location>
        <begin position="72"/>
        <end position="372"/>
    </location>
</feature>
<keyword evidence="5" id="KW-0067">ATP-binding</keyword>
<dbReference type="PANTHER" id="PTHR24055">
    <property type="entry name" value="MITOGEN-ACTIVATED PROTEIN KINASE"/>
    <property type="match status" value="1"/>
</dbReference>
<feature type="compositionally biased region" description="Low complexity" evidence="6">
    <location>
        <begin position="443"/>
        <end position="453"/>
    </location>
</feature>
<keyword evidence="3" id="KW-0547">Nucleotide-binding</keyword>
<gene>
    <name evidence="8" type="ORF">HAND00432_LOCUS20850</name>
</gene>
<keyword evidence="2" id="KW-0808">Transferase</keyword>
<dbReference type="AlphaFoldDB" id="A0A7S1H5N4"/>
<dbReference type="SMART" id="SM00220">
    <property type="entry name" value="S_TKc"/>
    <property type="match status" value="1"/>
</dbReference>
<evidence type="ECO:0000256" key="1">
    <source>
        <dbReference type="ARBA" id="ARBA00022527"/>
    </source>
</evidence>
<evidence type="ECO:0000259" key="7">
    <source>
        <dbReference type="PROSITE" id="PS50011"/>
    </source>
</evidence>
<evidence type="ECO:0000256" key="5">
    <source>
        <dbReference type="ARBA" id="ARBA00022840"/>
    </source>
</evidence>
<dbReference type="FunFam" id="1.10.510.10:FF:000624">
    <property type="entry name" value="Mitogen-activated protein kinase"/>
    <property type="match status" value="1"/>
</dbReference>
<dbReference type="Gene3D" id="1.10.510.10">
    <property type="entry name" value="Transferase(Phosphotransferase) domain 1"/>
    <property type="match status" value="1"/>
</dbReference>
<dbReference type="EMBL" id="HBFX01034605">
    <property type="protein sequence ID" value="CAD8969852.1"/>
    <property type="molecule type" value="Transcribed_RNA"/>
</dbReference>
<feature type="region of interest" description="Disordered" evidence="6">
    <location>
        <begin position="374"/>
        <end position="453"/>
    </location>
</feature>
<dbReference type="GO" id="GO:0004674">
    <property type="term" value="F:protein serine/threonine kinase activity"/>
    <property type="evidence" value="ECO:0007669"/>
    <property type="project" value="UniProtKB-KW"/>
</dbReference>
<evidence type="ECO:0000256" key="4">
    <source>
        <dbReference type="ARBA" id="ARBA00022777"/>
    </source>
</evidence>
<dbReference type="InterPro" id="IPR011009">
    <property type="entry name" value="Kinase-like_dom_sf"/>
</dbReference>
<feature type="compositionally biased region" description="Low complexity" evidence="6">
    <location>
        <begin position="36"/>
        <end position="52"/>
    </location>
</feature>
<reference evidence="8" key="1">
    <citation type="submission" date="2021-01" db="EMBL/GenBank/DDBJ databases">
        <authorList>
            <person name="Corre E."/>
            <person name="Pelletier E."/>
            <person name="Niang G."/>
            <person name="Scheremetjew M."/>
            <person name="Finn R."/>
            <person name="Kale V."/>
            <person name="Holt S."/>
            <person name="Cochrane G."/>
            <person name="Meng A."/>
            <person name="Brown T."/>
            <person name="Cohen L."/>
        </authorList>
    </citation>
    <scope>NUCLEOTIDE SEQUENCE</scope>
    <source>
        <strain evidence="8">CCMP644</strain>
    </source>
</reference>
<name>A0A7S1H5N4_HEMAN</name>
<keyword evidence="1" id="KW-0723">Serine/threonine-protein kinase</keyword>
<dbReference type="InterPro" id="IPR000719">
    <property type="entry name" value="Prot_kinase_dom"/>
</dbReference>
<accession>A0A7S1H5N4</accession>